<sequence>MYRPGRSFLYASATAPIESRQSYILGGLFDFLKIKVYFYQEDFEKEVGIYRAMEGCPGIPPLLATGRVQDGRYFIVVPNAGSPVDEITDEDARQIYDRALKYMHGKKYHHHDIHRGNVLRNANGELFLIDFCDVETACLASEPCFDRDWMHMHGIKNA</sequence>
<comment type="caution">
    <text evidence="1">The sequence shown here is derived from an EMBL/GenBank/DDBJ whole genome shotgun (WGS) entry which is preliminary data.</text>
</comment>
<organism evidence="1 2">
    <name type="scientific">Ephemerocybe angulata</name>
    <dbReference type="NCBI Taxonomy" id="980116"/>
    <lineage>
        <taxon>Eukaryota</taxon>
        <taxon>Fungi</taxon>
        <taxon>Dikarya</taxon>
        <taxon>Basidiomycota</taxon>
        <taxon>Agaricomycotina</taxon>
        <taxon>Agaricomycetes</taxon>
        <taxon>Agaricomycetidae</taxon>
        <taxon>Agaricales</taxon>
        <taxon>Agaricineae</taxon>
        <taxon>Psathyrellaceae</taxon>
        <taxon>Ephemerocybe</taxon>
    </lineage>
</organism>
<evidence type="ECO:0000313" key="2">
    <source>
        <dbReference type="Proteomes" id="UP000541558"/>
    </source>
</evidence>
<evidence type="ECO:0000313" key="1">
    <source>
        <dbReference type="EMBL" id="KAF5332264.1"/>
    </source>
</evidence>
<accession>A0A8H5FCY5</accession>
<dbReference type="InterPro" id="IPR011009">
    <property type="entry name" value="Kinase-like_dom_sf"/>
</dbReference>
<dbReference type="OrthoDB" id="2523927at2759"/>
<reference evidence="1 2" key="1">
    <citation type="journal article" date="2020" name="ISME J.">
        <title>Uncovering the hidden diversity of litter-decomposition mechanisms in mushroom-forming fungi.</title>
        <authorList>
            <person name="Floudas D."/>
            <person name="Bentzer J."/>
            <person name="Ahren D."/>
            <person name="Johansson T."/>
            <person name="Persson P."/>
            <person name="Tunlid A."/>
        </authorList>
    </citation>
    <scope>NUCLEOTIDE SEQUENCE [LARGE SCALE GENOMIC DNA]</scope>
    <source>
        <strain evidence="1 2">CBS 175.51</strain>
    </source>
</reference>
<dbReference type="Gene3D" id="1.10.510.10">
    <property type="entry name" value="Transferase(Phosphotransferase) domain 1"/>
    <property type="match status" value="1"/>
</dbReference>
<protein>
    <recommendedName>
        <fullName evidence="3">Protein kinase domain-containing protein</fullName>
    </recommendedName>
</protein>
<dbReference type="Proteomes" id="UP000541558">
    <property type="component" value="Unassembled WGS sequence"/>
</dbReference>
<proteinExistence type="predicted"/>
<keyword evidence="2" id="KW-1185">Reference proteome</keyword>
<dbReference type="EMBL" id="JAACJK010000111">
    <property type="protein sequence ID" value="KAF5332264.1"/>
    <property type="molecule type" value="Genomic_DNA"/>
</dbReference>
<evidence type="ECO:0008006" key="3">
    <source>
        <dbReference type="Google" id="ProtNLM"/>
    </source>
</evidence>
<gene>
    <name evidence="1" type="ORF">D9611_008144</name>
</gene>
<dbReference type="SUPFAM" id="SSF56112">
    <property type="entry name" value="Protein kinase-like (PK-like)"/>
    <property type="match status" value="1"/>
</dbReference>
<name>A0A8H5FCY5_9AGAR</name>
<dbReference type="AlphaFoldDB" id="A0A8H5FCY5"/>